<evidence type="ECO:0000313" key="3">
    <source>
        <dbReference type="Proteomes" id="UP000887458"/>
    </source>
</evidence>
<organism evidence="2 3">
    <name type="scientific">Dermatophagoides pteronyssinus</name>
    <name type="common">European house dust mite</name>
    <dbReference type="NCBI Taxonomy" id="6956"/>
    <lineage>
        <taxon>Eukaryota</taxon>
        <taxon>Metazoa</taxon>
        <taxon>Ecdysozoa</taxon>
        <taxon>Arthropoda</taxon>
        <taxon>Chelicerata</taxon>
        <taxon>Arachnida</taxon>
        <taxon>Acari</taxon>
        <taxon>Acariformes</taxon>
        <taxon>Sarcoptiformes</taxon>
        <taxon>Astigmata</taxon>
        <taxon>Psoroptidia</taxon>
        <taxon>Analgoidea</taxon>
        <taxon>Pyroglyphidae</taxon>
        <taxon>Dermatophagoidinae</taxon>
        <taxon>Dermatophagoides</taxon>
    </lineage>
</organism>
<dbReference type="EMBL" id="NJHN03000100">
    <property type="protein sequence ID" value="KAH9415057.1"/>
    <property type="molecule type" value="Genomic_DNA"/>
</dbReference>
<accession>A0ABQ8IXM6</accession>
<proteinExistence type="predicted"/>
<reference evidence="2 3" key="1">
    <citation type="journal article" date="2018" name="J. Allergy Clin. Immunol.">
        <title>High-quality assembly of Dermatophagoides pteronyssinus genome and transcriptome reveals a wide range of novel allergens.</title>
        <authorList>
            <person name="Liu X.Y."/>
            <person name="Yang K.Y."/>
            <person name="Wang M.Q."/>
            <person name="Kwok J.S."/>
            <person name="Zeng X."/>
            <person name="Yang Z."/>
            <person name="Xiao X.J."/>
            <person name="Lau C.P."/>
            <person name="Li Y."/>
            <person name="Huang Z.M."/>
            <person name="Ba J.G."/>
            <person name="Yim A.K."/>
            <person name="Ouyang C.Y."/>
            <person name="Ngai S.M."/>
            <person name="Chan T.F."/>
            <person name="Leung E.L."/>
            <person name="Liu L."/>
            <person name="Liu Z.G."/>
            <person name="Tsui S.K."/>
        </authorList>
    </citation>
    <scope>NUCLEOTIDE SEQUENCE [LARGE SCALE GENOMIC DNA]</scope>
    <source>
        <strain evidence="2">Derp</strain>
    </source>
</reference>
<feature type="transmembrane region" description="Helical" evidence="1">
    <location>
        <begin position="28"/>
        <end position="47"/>
    </location>
</feature>
<keyword evidence="3" id="KW-1185">Reference proteome</keyword>
<protein>
    <submittedName>
        <fullName evidence="2">Uncharacterized protein</fullName>
    </submittedName>
</protein>
<dbReference type="Proteomes" id="UP000887458">
    <property type="component" value="Unassembled WGS sequence"/>
</dbReference>
<evidence type="ECO:0000313" key="2">
    <source>
        <dbReference type="EMBL" id="KAH9415057.1"/>
    </source>
</evidence>
<keyword evidence="1" id="KW-0472">Membrane</keyword>
<keyword evidence="1" id="KW-1133">Transmembrane helix</keyword>
<reference evidence="2 3" key="2">
    <citation type="journal article" date="2022" name="Mol. Biol. Evol.">
        <title>Comparative Genomics Reveals Insights into the Divergent Evolution of Astigmatic Mites and Household Pest Adaptations.</title>
        <authorList>
            <person name="Xiong Q."/>
            <person name="Wan A.T."/>
            <person name="Liu X."/>
            <person name="Fung C.S."/>
            <person name="Xiao X."/>
            <person name="Malainual N."/>
            <person name="Hou J."/>
            <person name="Wang L."/>
            <person name="Wang M."/>
            <person name="Yang K.Y."/>
            <person name="Cui Y."/>
            <person name="Leung E.L."/>
            <person name="Nong W."/>
            <person name="Shin S.K."/>
            <person name="Au S.W."/>
            <person name="Jeong K.Y."/>
            <person name="Chew F.T."/>
            <person name="Hui J.H."/>
            <person name="Leung T.F."/>
            <person name="Tungtrongchitr A."/>
            <person name="Zhong N."/>
            <person name="Liu Z."/>
            <person name="Tsui S.K."/>
        </authorList>
    </citation>
    <scope>NUCLEOTIDE SEQUENCE [LARGE SCALE GENOMIC DNA]</scope>
    <source>
        <strain evidence="2">Derp</strain>
    </source>
</reference>
<comment type="caution">
    <text evidence="2">The sequence shown here is derived from an EMBL/GenBank/DDBJ whole genome shotgun (WGS) entry which is preliminary data.</text>
</comment>
<gene>
    <name evidence="2" type="ORF">DERP_013527</name>
</gene>
<keyword evidence="1" id="KW-0812">Transmembrane</keyword>
<name>A0ABQ8IXM6_DERPT</name>
<sequence length="63" mass="7570">MLKLKSNHLFFNLKNSEHFYYLTKKRGILFLQLPYILVHLGSLYVMVRSGHRIKNKSETEMNE</sequence>
<evidence type="ECO:0000256" key="1">
    <source>
        <dbReference type="SAM" id="Phobius"/>
    </source>
</evidence>